<comment type="caution">
    <text evidence="2">The sequence shown here is derived from an EMBL/GenBank/DDBJ whole genome shotgun (WGS) entry which is preliminary data.</text>
</comment>
<feature type="transmembrane region" description="Helical" evidence="1">
    <location>
        <begin position="12"/>
        <end position="35"/>
    </location>
</feature>
<dbReference type="AlphaFoldDB" id="A0A419RUB4"/>
<protein>
    <submittedName>
        <fullName evidence="2">M50 family peptidase</fullName>
    </submittedName>
</protein>
<dbReference type="EMBL" id="RAHX01000001">
    <property type="protein sequence ID" value="RJY09378.1"/>
    <property type="molecule type" value="Genomic_DNA"/>
</dbReference>
<dbReference type="OrthoDB" id="7425566at2"/>
<feature type="transmembrane region" description="Helical" evidence="1">
    <location>
        <begin position="160"/>
        <end position="178"/>
    </location>
</feature>
<dbReference type="RefSeq" id="WP_120048386.1">
    <property type="nucleotide sequence ID" value="NZ_RAHX01000001.1"/>
</dbReference>
<feature type="transmembrane region" description="Helical" evidence="1">
    <location>
        <begin position="85"/>
        <end position="107"/>
    </location>
</feature>
<dbReference type="PANTHER" id="PTHR33979">
    <property type="entry name" value="OS02G0221600 PROTEIN"/>
    <property type="match status" value="1"/>
</dbReference>
<dbReference type="InterPro" id="IPR049500">
    <property type="entry name" value="Peptidase_M50B-like"/>
</dbReference>
<feature type="transmembrane region" description="Helical" evidence="1">
    <location>
        <begin position="211"/>
        <end position="234"/>
    </location>
</feature>
<dbReference type="Pfam" id="PF13398">
    <property type="entry name" value="Peptidase_M50B"/>
    <property type="match status" value="1"/>
</dbReference>
<keyword evidence="3" id="KW-1185">Reference proteome</keyword>
<feature type="transmembrane region" description="Helical" evidence="1">
    <location>
        <begin position="138"/>
        <end position="155"/>
    </location>
</feature>
<accession>A0A419RUB4</accession>
<keyword evidence="1" id="KW-0472">Membrane</keyword>
<organism evidence="2 3">
    <name type="scientific">Aurantiacibacter aquimixticola</name>
    <dbReference type="NCBI Taxonomy" id="1958945"/>
    <lineage>
        <taxon>Bacteria</taxon>
        <taxon>Pseudomonadati</taxon>
        <taxon>Pseudomonadota</taxon>
        <taxon>Alphaproteobacteria</taxon>
        <taxon>Sphingomonadales</taxon>
        <taxon>Erythrobacteraceae</taxon>
        <taxon>Aurantiacibacter</taxon>
    </lineage>
</organism>
<keyword evidence="1" id="KW-0812">Transmembrane</keyword>
<dbReference type="PANTHER" id="PTHR33979:SF2">
    <property type="entry name" value="PEPTIDASE M50B-LIKE-DOMAIN-CONTAINING PROTEIN"/>
    <property type="match status" value="1"/>
</dbReference>
<keyword evidence="1" id="KW-1133">Transmembrane helix</keyword>
<dbReference type="Proteomes" id="UP000285232">
    <property type="component" value="Unassembled WGS sequence"/>
</dbReference>
<sequence length="238" mass="25613">MRVQPGSQEEKVGRLILAAVLVMFLPTIPLGNYLIYPFVILSTWFHEMGHGLTALVLGQDFELLVINSDGSGYAQSRADMEASGLSMALIAAGGPLGPSVVGSVLILASAVRKYWRPALYGLAGALAISTVIWVRSTVGWIVLPALAAAFAWVAWRGQDWLRLFALQFVGVLAALSMFRDFDYLFSESAVIGGQPMLSDTGAMEQALAFPYWLWAILIIVVSGGMIGASLKYALNRDG</sequence>
<gene>
    <name evidence="2" type="ORF">D6201_08440</name>
</gene>
<evidence type="ECO:0000313" key="3">
    <source>
        <dbReference type="Proteomes" id="UP000285232"/>
    </source>
</evidence>
<proteinExistence type="predicted"/>
<feature type="transmembrane region" description="Helical" evidence="1">
    <location>
        <begin position="114"/>
        <end position="132"/>
    </location>
</feature>
<evidence type="ECO:0000313" key="2">
    <source>
        <dbReference type="EMBL" id="RJY09378.1"/>
    </source>
</evidence>
<name>A0A419RUB4_9SPHN</name>
<evidence type="ECO:0000256" key="1">
    <source>
        <dbReference type="SAM" id="Phobius"/>
    </source>
</evidence>
<reference evidence="2 3" key="1">
    <citation type="journal article" date="2017" name="Int. J. Syst. Evol. Microbiol.">
        <title>Erythrobacter aquimixticola sp. nov., isolated from the junction between the ocean and a freshwater spring.</title>
        <authorList>
            <person name="Park S."/>
            <person name="Jung Y.T."/>
            <person name="Choi S.J."/>
            <person name="Yoon J.H."/>
        </authorList>
    </citation>
    <scope>NUCLEOTIDE SEQUENCE [LARGE SCALE GENOMIC DNA]</scope>
    <source>
        <strain evidence="2 3">JSSK-14</strain>
    </source>
</reference>